<dbReference type="SMART" id="SM00642">
    <property type="entry name" value="Aamy"/>
    <property type="match status" value="1"/>
</dbReference>
<dbReference type="EMBL" id="PTIX01000035">
    <property type="protein sequence ID" value="PPK62360.1"/>
    <property type="molecule type" value="Genomic_DNA"/>
</dbReference>
<evidence type="ECO:0000259" key="7">
    <source>
        <dbReference type="SMART" id="SM00642"/>
    </source>
</evidence>
<feature type="binding site" evidence="6">
    <location>
        <position position="350"/>
    </location>
    <ligand>
        <name>alpha-maltose 1-phosphate</name>
        <dbReference type="ChEBI" id="CHEBI:63576"/>
    </ligand>
</feature>
<dbReference type="HAMAP" id="MF_02124">
    <property type="entry name" value="GlgE"/>
    <property type="match status" value="1"/>
</dbReference>
<dbReference type="Gene3D" id="3.20.20.80">
    <property type="entry name" value="Glycosidases"/>
    <property type="match status" value="1"/>
</dbReference>
<dbReference type="EC" id="2.4.99.16" evidence="6"/>
<dbReference type="InterPro" id="IPR049171">
    <property type="entry name" value="GLGE_C"/>
</dbReference>
<dbReference type="Pfam" id="PF11896">
    <property type="entry name" value="GlgE_dom_N_S"/>
    <property type="match status" value="1"/>
</dbReference>
<dbReference type="GO" id="GO:0016758">
    <property type="term" value="F:hexosyltransferase activity"/>
    <property type="evidence" value="ECO:0007669"/>
    <property type="project" value="UniProtKB-UniRule"/>
</dbReference>
<dbReference type="GO" id="GO:0004553">
    <property type="term" value="F:hydrolase activity, hydrolyzing O-glycosyl compounds"/>
    <property type="evidence" value="ECO:0007669"/>
    <property type="project" value="InterPro"/>
</dbReference>
<dbReference type="InterPro" id="IPR013783">
    <property type="entry name" value="Ig-like_fold"/>
</dbReference>
<name>A0A2S6GCF0_9PSEU</name>
<dbReference type="SUPFAM" id="SSF51445">
    <property type="entry name" value="(Trans)glycosidases"/>
    <property type="match status" value="1"/>
</dbReference>
<evidence type="ECO:0000313" key="9">
    <source>
        <dbReference type="Proteomes" id="UP000239203"/>
    </source>
</evidence>
<feature type="binding site" evidence="6">
    <location>
        <begin position="524"/>
        <end position="525"/>
    </location>
    <ligand>
        <name>alpha-maltose 1-phosphate</name>
        <dbReference type="ChEBI" id="CHEBI:63576"/>
    </ligand>
</feature>
<feature type="binding site" evidence="6">
    <location>
        <position position="315"/>
    </location>
    <ligand>
        <name>alpha-maltose 1-phosphate</name>
        <dbReference type="ChEBI" id="CHEBI:63576"/>
    </ligand>
</feature>
<evidence type="ECO:0000256" key="1">
    <source>
        <dbReference type="ARBA" id="ARBA00011738"/>
    </source>
</evidence>
<dbReference type="OrthoDB" id="9805159at2"/>
<gene>
    <name evidence="6" type="primary">glgE</name>
    <name evidence="8" type="ORF">CLV40_1352</name>
</gene>
<feature type="binding site" evidence="6">
    <location>
        <position position="255"/>
    </location>
    <ligand>
        <name>alpha-maltose 1-phosphate</name>
        <dbReference type="ChEBI" id="CHEBI:63576"/>
    </ligand>
</feature>
<evidence type="ECO:0000256" key="2">
    <source>
        <dbReference type="ARBA" id="ARBA00022676"/>
    </source>
</evidence>
<accession>A0A2S6GCF0</accession>
<protein>
    <recommendedName>
        <fullName evidence="6">Alpha-1,4-glucan:maltose-1-phosphate maltosyltransferase</fullName>
        <shortName evidence="6">GMPMT</shortName>
        <ecNumber evidence="6">2.4.99.16</ecNumber>
    </recommendedName>
    <alternativeName>
        <fullName evidence="6">(1-&gt;4)-alpha-D-glucan:maltose-1-phosphate alpha-D-maltosyltransferase</fullName>
    </alternativeName>
</protein>
<dbReference type="Pfam" id="PF21702">
    <property type="entry name" value="GLGE_C"/>
    <property type="match status" value="1"/>
</dbReference>
<evidence type="ECO:0000256" key="6">
    <source>
        <dbReference type="HAMAP-Rule" id="MF_02124"/>
    </source>
</evidence>
<dbReference type="Gene3D" id="2.60.40.10">
    <property type="entry name" value="Immunoglobulins"/>
    <property type="match status" value="1"/>
</dbReference>
<sequence>MSGRLGIDDVSPIVSCGRYPAKAVVGEHVPIEATVWREGHDAVAATVSWRGPKDGKARRTRMRHEGAGTDRWAAAIVPDAEGLWTFRVDAWSDPWATWTHTVEVKVAAGQQADELANDLEVGARLLERVGRRPDRSADRKLLLSAARALRDETTPLPARIAEALSEAARRVMTEHPVRELVTKGKTAQIWVDRKTALYGSWYELFPRSTGGLDTEGKPVHGTFKTATKELDRVAAMGFDIVYLPPIHPIGEVNRKGPNNNVDSKPGDVGSPWAIGSSDGGHDAIHPRLGTFADFDAFVARARELDMEVALDFALQCAPDHPWVIKHPDWFTTRPDGTIAYAENPPKKYQDIYPLNFDNDPEGIYGEVLRILLFWVDRGVKVFRVDNPHTKPPDFWEWTIRQVKAVAPDVLFLSEAFTRPARLYGLAKLGFTQSYTYFTWRTAKQEITEFGVELVEHAHEARPNLFVNTPDILHESLQTGGPGMFAIRAALAATLAPTWGVYSGFELYEHEPVRPGSEEYLDSEKYELRPRDYAGALAQGRSLQPWLTRLNAIRRAHPALQQLRTLRFHHVDNDALLAYSKTDPATGDTVVTVVTLDPNAPQEGTLWLDLAALGLDPDTAHAAHDEVSGQTWRWGRANYIRIDPWTSVAHIVHIRR</sequence>
<organism evidence="8 9">
    <name type="scientific">Actinokineospora auranticolor</name>
    <dbReference type="NCBI Taxonomy" id="155976"/>
    <lineage>
        <taxon>Bacteria</taxon>
        <taxon>Bacillati</taxon>
        <taxon>Actinomycetota</taxon>
        <taxon>Actinomycetes</taxon>
        <taxon>Pseudonocardiales</taxon>
        <taxon>Pseudonocardiaceae</taxon>
        <taxon>Actinokineospora</taxon>
    </lineage>
</organism>
<keyword evidence="4 6" id="KW-0119">Carbohydrate metabolism</keyword>
<comment type="function">
    <text evidence="6">Maltosyltransferase that uses maltose 1-phosphate (M1P) as the sugar donor to elongate linear or branched alpha-(1-&gt;4)-glucans. Is involved in a branched alpha-glucan biosynthetic pathway from trehalose, together with TreS, Mak and GlgB.</text>
</comment>
<dbReference type="AlphaFoldDB" id="A0A2S6GCF0"/>
<comment type="subunit">
    <text evidence="1 6">Homodimer.</text>
</comment>
<dbReference type="InterPro" id="IPR017853">
    <property type="entry name" value="GH"/>
</dbReference>
<reference evidence="8 9" key="1">
    <citation type="submission" date="2018-02" db="EMBL/GenBank/DDBJ databases">
        <title>Genomic Encyclopedia of Archaeal and Bacterial Type Strains, Phase II (KMG-II): from individual species to whole genera.</title>
        <authorList>
            <person name="Goeker M."/>
        </authorList>
    </citation>
    <scope>NUCLEOTIDE SEQUENCE [LARGE SCALE GENOMIC DNA]</scope>
    <source>
        <strain evidence="8 9">YU 961-1</strain>
    </source>
</reference>
<comment type="similarity">
    <text evidence="6">Belongs to the glycosyl hydrolase 13 family. GlgE subfamily.</text>
</comment>
<dbReference type="GO" id="GO:0030979">
    <property type="term" value="P:alpha-glucan biosynthetic process"/>
    <property type="evidence" value="ECO:0007669"/>
    <property type="project" value="UniProtKB-UniRule"/>
</dbReference>
<feature type="active site" description="Nucleophile" evidence="6">
    <location>
        <position position="385"/>
    </location>
</feature>
<keyword evidence="2 6" id="KW-0328">Glycosyltransferase</keyword>
<keyword evidence="9" id="KW-1185">Reference proteome</keyword>
<dbReference type="InterPro" id="IPR006047">
    <property type="entry name" value="GH13_cat_dom"/>
</dbReference>
<proteinExistence type="inferred from homology"/>
<evidence type="ECO:0000256" key="5">
    <source>
        <dbReference type="ARBA" id="ARBA00048735"/>
    </source>
</evidence>
<dbReference type="Gene3D" id="2.60.40.1180">
    <property type="entry name" value="Golgi alpha-mannosidase II"/>
    <property type="match status" value="1"/>
</dbReference>
<dbReference type="PANTHER" id="PTHR47786:SF2">
    <property type="entry name" value="GLYCOSYL HYDROLASE FAMILY 13 CATALYTIC DOMAIN-CONTAINING PROTEIN"/>
    <property type="match status" value="1"/>
</dbReference>
<comment type="caution">
    <text evidence="8">The sequence shown here is derived from an EMBL/GenBank/DDBJ whole genome shotgun (WGS) entry which is preliminary data.</text>
</comment>
<dbReference type="Gene3D" id="1.20.58.80">
    <property type="entry name" value="Phosphotransferase system, lactose/cellobiose-type IIA subunit"/>
    <property type="match status" value="1"/>
</dbReference>
<dbReference type="InterPro" id="IPR021828">
    <property type="entry name" value="GlgE_dom_N/S"/>
</dbReference>
<feature type="domain" description="Glycosyl hydrolase family 13 catalytic" evidence="7">
    <location>
        <begin position="199"/>
        <end position="540"/>
    </location>
</feature>
<dbReference type="InterPro" id="IPR013780">
    <property type="entry name" value="Glyco_hydro_b"/>
</dbReference>
<keyword evidence="3 6" id="KW-0808">Transferase</keyword>
<evidence type="ECO:0000256" key="3">
    <source>
        <dbReference type="ARBA" id="ARBA00022679"/>
    </source>
</evidence>
<dbReference type="Proteomes" id="UP000239203">
    <property type="component" value="Unassembled WGS sequence"/>
</dbReference>
<dbReference type="PANTHER" id="PTHR47786">
    <property type="entry name" value="ALPHA-1,4-GLUCAN:MALTOSE-1-PHOSPHATE MALTOSYLTRANSFERASE"/>
    <property type="match status" value="1"/>
</dbReference>
<feature type="active site" description="Proton donor" evidence="6">
    <location>
        <position position="414"/>
    </location>
</feature>
<comment type="catalytic activity">
    <reaction evidence="5 6">
        <text>alpha-maltose 1-phosphate + [(1-&gt;4)-alpha-D-glucosyl](n) = [(1-&gt;4)-alpha-D-glucosyl](n+2) + phosphate</text>
        <dbReference type="Rhea" id="RHEA:42692"/>
        <dbReference type="Rhea" id="RHEA-COMP:9584"/>
        <dbReference type="Rhea" id="RHEA-COMP:10183"/>
        <dbReference type="ChEBI" id="CHEBI:15444"/>
        <dbReference type="ChEBI" id="CHEBI:43474"/>
        <dbReference type="ChEBI" id="CHEBI:63576"/>
        <dbReference type="EC" id="2.4.99.16"/>
    </reaction>
</comment>
<evidence type="ECO:0000256" key="4">
    <source>
        <dbReference type="ARBA" id="ARBA00023277"/>
    </source>
</evidence>
<feature type="site" description="Transition state stabilizer" evidence="6">
    <location>
        <position position="470"/>
    </location>
</feature>
<evidence type="ECO:0000313" key="8">
    <source>
        <dbReference type="EMBL" id="PPK62360.1"/>
    </source>
</evidence>
<dbReference type="RefSeq" id="WP_104483196.1">
    <property type="nucleotide sequence ID" value="NZ_CP154825.1"/>
</dbReference>
<feature type="binding site" evidence="6">
    <location>
        <position position="386"/>
    </location>
    <ligand>
        <name>alpha-maltose 1-phosphate</name>
        <dbReference type="ChEBI" id="CHEBI:63576"/>
    </ligand>
</feature>
<dbReference type="InterPro" id="IPR026585">
    <property type="entry name" value="GlgE"/>
</dbReference>